<comment type="subcellular location">
    <subcellularLocation>
        <location evidence="2 12 14">Cytoplasm</location>
    </subcellularLocation>
</comment>
<reference evidence="15 16" key="1">
    <citation type="submission" date="2024-03" db="EMBL/GenBank/DDBJ databases">
        <title>Human intestinal bacterial collection.</title>
        <authorList>
            <person name="Pauvert C."/>
            <person name="Hitch T.C.A."/>
            <person name="Clavel T."/>
        </authorList>
    </citation>
    <scope>NUCLEOTIDE SEQUENCE [LARGE SCALE GENOMIC DNA]</scope>
    <source>
        <strain evidence="15 16">CLA-AP-H34</strain>
    </source>
</reference>
<evidence type="ECO:0000256" key="1">
    <source>
        <dbReference type="ARBA" id="ARBA00000901"/>
    </source>
</evidence>
<organism evidence="15 16">
    <name type="scientific">Flavonifractor hominis</name>
    <dbReference type="NCBI Taxonomy" id="3133178"/>
    <lineage>
        <taxon>Bacteria</taxon>
        <taxon>Bacillati</taxon>
        <taxon>Bacillota</taxon>
        <taxon>Clostridia</taxon>
        <taxon>Eubacteriales</taxon>
        <taxon>Oscillospiraceae</taxon>
        <taxon>Flavonifractor</taxon>
    </lineage>
</organism>
<evidence type="ECO:0000256" key="11">
    <source>
        <dbReference type="ARBA" id="ARBA00030547"/>
    </source>
</evidence>
<comment type="similarity">
    <text evidence="4 12 13">Belongs to the HisA/HisF family.</text>
</comment>
<evidence type="ECO:0000313" key="15">
    <source>
        <dbReference type="EMBL" id="MEQ2456360.1"/>
    </source>
</evidence>
<proteinExistence type="inferred from homology"/>
<dbReference type="Pfam" id="PF00977">
    <property type="entry name" value="His_biosynth"/>
    <property type="match status" value="1"/>
</dbReference>
<keyword evidence="10 12" id="KW-0413">Isomerase</keyword>
<feature type="active site" description="Proton donor" evidence="12">
    <location>
        <position position="129"/>
    </location>
</feature>
<evidence type="ECO:0000313" key="16">
    <source>
        <dbReference type="Proteomes" id="UP001440599"/>
    </source>
</evidence>
<dbReference type="NCBIfam" id="TIGR00007">
    <property type="entry name" value="1-(5-phosphoribosyl)-5-[(5-phosphoribosylamino)methylideneamino]imidazole-4-carboxamide isomerase"/>
    <property type="match status" value="1"/>
</dbReference>
<dbReference type="GO" id="GO:0003949">
    <property type="term" value="F:1-(5-phosphoribosyl)-5-[(5-phosphoribosylamino)methylideneamino]imidazole-4-carboxamide isomerase activity"/>
    <property type="evidence" value="ECO:0007669"/>
    <property type="project" value="UniProtKB-EC"/>
</dbReference>
<keyword evidence="8 12" id="KW-0028">Amino-acid biosynthesis</keyword>
<keyword evidence="9 12" id="KW-0368">Histidine biosynthesis</keyword>
<evidence type="ECO:0000256" key="3">
    <source>
        <dbReference type="ARBA" id="ARBA00005133"/>
    </source>
</evidence>
<dbReference type="EC" id="5.3.1.16" evidence="5 12"/>
<evidence type="ECO:0000256" key="9">
    <source>
        <dbReference type="ARBA" id="ARBA00023102"/>
    </source>
</evidence>
<evidence type="ECO:0000256" key="2">
    <source>
        <dbReference type="ARBA" id="ARBA00004496"/>
    </source>
</evidence>
<feature type="active site" description="Proton acceptor" evidence="12">
    <location>
        <position position="8"/>
    </location>
</feature>
<dbReference type="PANTHER" id="PTHR43090">
    <property type="entry name" value="1-(5-PHOSPHORIBOSYL)-5-[(5-PHOSPHORIBOSYLAMINO)METHYLIDENEAMINO] IMIDAZOLE-4-CARBOXAMIDE ISOMERASE"/>
    <property type="match status" value="1"/>
</dbReference>
<gene>
    <name evidence="12 15" type="primary">hisA</name>
    <name evidence="15" type="ORF">WMO45_07490</name>
</gene>
<sequence>MILLPAIDLYGGKVVRLTRGDYEQMTVYRDDPVAQARAFEDAGARWLHTVDLEGARDGTTPNFGAVAAFCRDTGLQVEVGGGIRSLDTIGRYLDAGVARVILGTRAVTDLEFLRAALERYGRQVAVGVDLKDGAIAIHGWQETTGQSVQAFFQSLCELGVKTVICTDVSRDGMLGGTNVELYRALSDQFPLELIASGGVSGLEDLRQLKALGLYGAILGKALYTGALDLSAALEEVG</sequence>
<dbReference type="RefSeq" id="WP_349139959.1">
    <property type="nucleotide sequence ID" value="NZ_JBBMFT010000003.1"/>
</dbReference>
<dbReference type="InterPro" id="IPR044524">
    <property type="entry name" value="Isoase_HisA-like"/>
</dbReference>
<accession>A0ABV1EP54</accession>
<evidence type="ECO:0000256" key="14">
    <source>
        <dbReference type="RuleBase" id="RU003658"/>
    </source>
</evidence>
<dbReference type="CDD" id="cd04732">
    <property type="entry name" value="HisA"/>
    <property type="match status" value="1"/>
</dbReference>
<dbReference type="Gene3D" id="3.20.20.70">
    <property type="entry name" value="Aldolase class I"/>
    <property type="match status" value="1"/>
</dbReference>
<dbReference type="HAMAP" id="MF_01014">
    <property type="entry name" value="HisA"/>
    <property type="match status" value="1"/>
</dbReference>
<comment type="pathway">
    <text evidence="3 12 14">Amino-acid biosynthesis; L-histidine biosynthesis; L-histidine from 5-phospho-alpha-D-ribose 1-diphosphate: step 4/9.</text>
</comment>
<protein>
    <recommendedName>
        <fullName evidence="6 12">1-(5-phosphoribosyl)-5-[(5-phosphoribosylamino)methylideneamino] imidazole-4-carboxamide isomerase</fullName>
        <ecNumber evidence="5 12">5.3.1.16</ecNumber>
    </recommendedName>
    <alternativeName>
        <fullName evidence="11 12">Phosphoribosylformimino-5-aminoimidazole carboxamide ribotide isomerase</fullName>
    </alternativeName>
</protein>
<evidence type="ECO:0000256" key="7">
    <source>
        <dbReference type="ARBA" id="ARBA00022490"/>
    </source>
</evidence>
<keyword evidence="7 12" id="KW-0963">Cytoplasm</keyword>
<evidence type="ECO:0000256" key="10">
    <source>
        <dbReference type="ARBA" id="ARBA00023235"/>
    </source>
</evidence>
<comment type="catalytic activity">
    <reaction evidence="1 12 14">
        <text>1-(5-phospho-beta-D-ribosyl)-5-[(5-phospho-beta-D-ribosylamino)methylideneamino]imidazole-4-carboxamide = 5-[(5-phospho-1-deoxy-D-ribulos-1-ylimino)methylamino]-1-(5-phospho-beta-D-ribosyl)imidazole-4-carboxamide</text>
        <dbReference type="Rhea" id="RHEA:15469"/>
        <dbReference type="ChEBI" id="CHEBI:58435"/>
        <dbReference type="ChEBI" id="CHEBI:58525"/>
        <dbReference type="EC" id="5.3.1.16"/>
    </reaction>
</comment>
<evidence type="ECO:0000256" key="8">
    <source>
        <dbReference type="ARBA" id="ARBA00022605"/>
    </source>
</evidence>
<dbReference type="InterPro" id="IPR023016">
    <property type="entry name" value="HisA/PriA"/>
</dbReference>
<evidence type="ECO:0000256" key="13">
    <source>
        <dbReference type="RuleBase" id="RU003657"/>
    </source>
</evidence>
<dbReference type="SUPFAM" id="SSF51366">
    <property type="entry name" value="Ribulose-phoshate binding barrel"/>
    <property type="match status" value="1"/>
</dbReference>
<dbReference type="InterPro" id="IPR011060">
    <property type="entry name" value="RibuloseP-bd_barrel"/>
</dbReference>
<evidence type="ECO:0000256" key="4">
    <source>
        <dbReference type="ARBA" id="ARBA00009667"/>
    </source>
</evidence>
<evidence type="ECO:0000256" key="12">
    <source>
        <dbReference type="HAMAP-Rule" id="MF_01014"/>
    </source>
</evidence>
<dbReference type="InterPro" id="IPR006063">
    <property type="entry name" value="HisA_bact_arch"/>
</dbReference>
<dbReference type="EMBL" id="JBBMFT010000003">
    <property type="protein sequence ID" value="MEQ2456360.1"/>
    <property type="molecule type" value="Genomic_DNA"/>
</dbReference>
<dbReference type="PANTHER" id="PTHR43090:SF2">
    <property type="entry name" value="1-(5-PHOSPHORIBOSYL)-5-[(5-PHOSPHORIBOSYLAMINO)METHYLIDENEAMINO] IMIDAZOLE-4-CARBOXAMIDE ISOMERASE"/>
    <property type="match status" value="1"/>
</dbReference>
<comment type="caution">
    <text evidence="15">The sequence shown here is derived from an EMBL/GenBank/DDBJ whole genome shotgun (WGS) entry which is preliminary data.</text>
</comment>
<dbReference type="Proteomes" id="UP001440599">
    <property type="component" value="Unassembled WGS sequence"/>
</dbReference>
<keyword evidence="16" id="KW-1185">Reference proteome</keyword>
<evidence type="ECO:0000256" key="6">
    <source>
        <dbReference type="ARBA" id="ARBA00018464"/>
    </source>
</evidence>
<dbReference type="InterPro" id="IPR013785">
    <property type="entry name" value="Aldolase_TIM"/>
</dbReference>
<name>A0ABV1EP54_9FIRM</name>
<evidence type="ECO:0000256" key="5">
    <source>
        <dbReference type="ARBA" id="ARBA00012550"/>
    </source>
</evidence>
<dbReference type="InterPro" id="IPR006062">
    <property type="entry name" value="His_biosynth"/>
</dbReference>